<dbReference type="PANTHER" id="PTHR42693:SF53">
    <property type="entry name" value="ENDO-4-O-SULFATASE"/>
    <property type="match status" value="1"/>
</dbReference>
<dbReference type="SUPFAM" id="SSF53649">
    <property type="entry name" value="Alkaline phosphatase-like"/>
    <property type="match status" value="1"/>
</dbReference>
<keyword evidence="3" id="KW-0732">Signal</keyword>
<gene>
    <name evidence="5" type="ORF">ACFSQZ_01120</name>
</gene>
<evidence type="ECO:0000313" key="5">
    <source>
        <dbReference type="EMBL" id="MFD2275057.1"/>
    </source>
</evidence>
<dbReference type="PANTHER" id="PTHR42693">
    <property type="entry name" value="ARYLSULFATASE FAMILY MEMBER"/>
    <property type="match status" value="1"/>
</dbReference>
<evidence type="ECO:0000313" key="6">
    <source>
        <dbReference type="Proteomes" id="UP001597297"/>
    </source>
</evidence>
<evidence type="ECO:0000256" key="2">
    <source>
        <dbReference type="ARBA" id="ARBA00022801"/>
    </source>
</evidence>
<protein>
    <submittedName>
        <fullName evidence="5">Arylsulfatase</fullName>
        <ecNumber evidence="5">3.1.6.-</ecNumber>
    </submittedName>
</protein>
<evidence type="ECO:0000256" key="3">
    <source>
        <dbReference type="SAM" id="SignalP"/>
    </source>
</evidence>
<feature type="chain" id="PRO_5045104494" evidence="3">
    <location>
        <begin position="18"/>
        <end position="506"/>
    </location>
</feature>
<dbReference type="Proteomes" id="UP001597297">
    <property type="component" value="Unassembled WGS sequence"/>
</dbReference>
<organism evidence="5 6">
    <name type="scientific">Rubritalea spongiae</name>
    <dbReference type="NCBI Taxonomy" id="430797"/>
    <lineage>
        <taxon>Bacteria</taxon>
        <taxon>Pseudomonadati</taxon>
        <taxon>Verrucomicrobiota</taxon>
        <taxon>Verrucomicrobiia</taxon>
        <taxon>Verrucomicrobiales</taxon>
        <taxon>Rubritaleaceae</taxon>
        <taxon>Rubritalea</taxon>
    </lineage>
</organism>
<sequence length="506" mass="57381">MKLLICFIIYLSLCHFAQCAQKPNILIIMADDMGYSDIACFGGEIETPNIDTLAAAGMRFGNFYTDAKCGPSRAAMMTGQFSHLGRLRVGATFAEILKPLNYRTLMTGKWHQGPKPTDYGFDRYYGLVDGCCNFWNPGLEARPGEGKPGRKKQMGDKARIWGIEDQLIETGYTPKDKNFYTTDAFTDYAVERLEEYKNEENPFLLYVAYTAPHYPLHAWPEDIAKYKDTYTVGWDAIRNSRYQRMLEMGIINEKFKLSPRDNEVDAWDELTAEEQQKQAKLMAVYAAMIDRMDQGIGKIINKLKETGQYENTMIIFMSDNGACAEPPNTDPNIPPGPVEGYRSVGKGWANASSTPFRLYKATSHEGGTRAPMILSWPGVTKPGSFSDHVCHLIDFVPTFMEITGATYPTEIRGRKLKKTNGISILPTLNGEEQKQHPYLAWERGGSKAIRIGDWKLVSQKSKSKNTPWELYNLADDPVELNDLASQHPEKLKTMEKKWLQWMQLKE</sequence>
<keyword evidence="6" id="KW-1185">Reference proteome</keyword>
<feature type="signal peptide" evidence="3">
    <location>
        <begin position="1"/>
        <end position="17"/>
    </location>
</feature>
<dbReference type="InterPro" id="IPR017850">
    <property type="entry name" value="Alkaline_phosphatase_core_sf"/>
</dbReference>
<dbReference type="Gene3D" id="3.30.1120.10">
    <property type="match status" value="1"/>
</dbReference>
<dbReference type="RefSeq" id="WP_377095943.1">
    <property type="nucleotide sequence ID" value="NZ_JBHSJM010000001.1"/>
</dbReference>
<accession>A0ABW5DXL4</accession>
<dbReference type="EMBL" id="JBHUJC010000001">
    <property type="protein sequence ID" value="MFD2275057.1"/>
    <property type="molecule type" value="Genomic_DNA"/>
</dbReference>
<comment type="similarity">
    <text evidence="1">Belongs to the sulfatase family.</text>
</comment>
<dbReference type="InterPro" id="IPR000917">
    <property type="entry name" value="Sulfatase_N"/>
</dbReference>
<reference evidence="6" key="1">
    <citation type="journal article" date="2019" name="Int. J. Syst. Evol. Microbiol.">
        <title>The Global Catalogue of Microorganisms (GCM) 10K type strain sequencing project: providing services to taxonomists for standard genome sequencing and annotation.</title>
        <authorList>
            <consortium name="The Broad Institute Genomics Platform"/>
            <consortium name="The Broad Institute Genome Sequencing Center for Infectious Disease"/>
            <person name="Wu L."/>
            <person name="Ma J."/>
        </authorList>
    </citation>
    <scope>NUCLEOTIDE SEQUENCE [LARGE SCALE GENOMIC DNA]</scope>
    <source>
        <strain evidence="6">JCM 16545</strain>
    </source>
</reference>
<dbReference type="InterPro" id="IPR050738">
    <property type="entry name" value="Sulfatase"/>
</dbReference>
<dbReference type="EC" id="3.1.6.-" evidence="5"/>
<dbReference type="CDD" id="cd16025">
    <property type="entry name" value="PAS_like"/>
    <property type="match status" value="1"/>
</dbReference>
<proteinExistence type="inferred from homology"/>
<dbReference type="Gene3D" id="3.40.720.10">
    <property type="entry name" value="Alkaline Phosphatase, subunit A"/>
    <property type="match status" value="1"/>
</dbReference>
<dbReference type="GO" id="GO:0016787">
    <property type="term" value="F:hydrolase activity"/>
    <property type="evidence" value="ECO:0007669"/>
    <property type="project" value="UniProtKB-KW"/>
</dbReference>
<name>A0ABW5DXL4_9BACT</name>
<comment type="caution">
    <text evidence="5">The sequence shown here is derived from an EMBL/GenBank/DDBJ whole genome shotgun (WGS) entry which is preliminary data.</text>
</comment>
<evidence type="ECO:0000259" key="4">
    <source>
        <dbReference type="Pfam" id="PF00884"/>
    </source>
</evidence>
<feature type="domain" description="Sulfatase N-terminal" evidence="4">
    <location>
        <begin position="23"/>
        <end position="404"/>
    </location>
</feature>
<keyword evidence="2 5" id="KW-0378">Hydrolase</keyword>
<evidence type="ECO:0000256" key="1">
    <source>
        <dbReference type="ARBA" id="ARBA00008779"/>
    </source>
</evidence>
<dbReference type="Pfam" id="PF00884">
    <property type="entry name" value="Sulfatase"/>
    <property type="match status" value="1"/>
</dbReference>